<dbReference type="AlphaFoldDB" id="A0A803KDX2"/>
<comment type="similarity">
    <text evidence="2">Belongs to the TFIIB family.</text>
</comment>
<dbReference type="FunCoup" id="A0A803KDX2">
    <property type="interactions" value="852"/>
</dbReference>
<dbReference type="GO" id="GO:0070897">
    <property type="term" value="P:transcription preinitiation complex assembly"/>
    <property type="evidence" value="ECO:0007669"/>
    <property type="project" value="InterPro"/>
</dbReference>
<evidence type="ECO:0000256" key="3">
    <source>
        <dbReference type="ARBA" id="ARBA00022723"/>
    </source>
</evidence>
<evidence type="ECO:0000256" key="16">
    <source>
        <dbReference type="PROSITE-ProRule" id="PRU00469"/>
    </source>
</evidence>
<reference evidence="19" key="2">
    <citation type="submission" date="2021-03" db="UniProtKB">
        <authorList>
            <consortium name="Ensembl"/>
        </authorList>
    </citation>
    <scope>IDENTIFICATION</scope>
</reference>
<keyword evidence="4" id="KW-0677">Repeat</keyword>
<keyword evidence="7" id="KW-0805">Transcription regulation</keyword>
<dbReference type="CDD" id="cd20555">
    <property type="entry name" value="CYCLIN_BRF2"/>
    <property type="match status" value="1"/>
</dbReference>
<dbReference type="InterPro" id="IPR013150">
    <property type="entry name" value="TFIIB_cyclin"/>
</dbReference>
<evidence type="ECO:0000256" key="4">
    <source>
        <dbReference type="ARBA" id="ARBA00022737"/>
    </source>
</evidence>
<dbReference type="GeneTree" id="ENSGT00390000002288"/>
<evidence type="ECO:0000256" key="14">
    <source>
        <dbReference type="ARBA" id="ARBA00045875"/>
    </source>
</evidence>
<sequence length="538" mass="59276">MSGAKQCPDCGSSDIVEDAHYSQDQVVCADCGCILSEGLITTTAAEESHLQAVRFADSTGENDSMTVSKLRGIVRVRNICRVLRLPDGFSDTAVSYYEQAYKHPLYHSVSIEKKEIIVGCCVYITCRQHQWPITMATICSLVYAKKELFASIFLSIVQVLKLDVPSVSLQNLVMSHCRRRPSCDCSFKLFKDSCEVPSHYAEKLDTVSERTVQTVELAYETWLVTGRHPIPIITAAAYISWQSLLPARRLSCSLSRFCKLSDVDLPPPSAIRLRELQGTLIKLSVYLPWLKVLSLNKKTVVQHLGDLLRHRVFLLRKALAVTEAELSRGTLADTEAQLSRGTLADTEAQLSRGTLADTEAQLSRGTLADTEAQLSRGTLADTEAQLSRGTLADTEAQLSRGTLADTEAQLSRGTLADTEAQLSRGTLADTEAQLSRGTLADTEAQLSRGTLADTEAQLSRGTKALSSNDQRNSTFVFLPPCVSNPRKRSRSIPFPRGHLDITGDEDISDSEIEQYLRTPAEMKEFEQALNRDDELPNA</sequence>
<feature type="domain" description="TFIIB-type" evidence="18">
    <location>
        <begin position="3"/>
        <end position="36"/>
    </location>
</feature>
<dbReference type="FunFam" id="1.10.472.10:FF:000046">
    <property type="entry name" value="Transcription factor IIIB 50 kDa subunit"/>
    <property type="match status" value="1"/>
</dbReference>
<dbReference type="InterPro" id="IPR013137">
    <property type="entry name" value="Znf_TFIIB"/>
</dbReference>
<dbReference type="Bgee" id="ENSXETG00000034155">
    <property type="expression patterns" value="Expressed in early embryo and 14 other cell types or tissues"/>
</dbReference>
<evidence type="ECO:0000256" key="6">
    <source>
        <dbReference type="ARBA" id="ARBA00022833"/>
    </source>
</evidence>
<keyword evidence="9" id="KW-0010">Activator</keyword>
<dbReference type="FunFam" id="2.20.25.10:FF:000014">
    <property type="entry name" value="Transcription factor IIIB 50 kDa subunit"/>
    <property type="match status" value="1"/>
</dbReference>
<dbReference type="SUPFAM" id="SSF47954">
    <property type="entry name" value="Cyclin-like"/>
    <property type="match status" value="1"/>
</dbReference>
<evidence type="ECO:0000256" key="5">
    <source>
        <dbReference type="ARBA" id="ARBA00022771"/>
    </source>
</evidence>
<dbReference type="Gene3D" id="1.10.472.10">
    <property type="entry name" value="Cyclin-like"/>
    <property type="match status" value="2"/>
</dbReference>
<dbReference type="Pfam" id="PF00382">
    <property type="entry name" value="TFIIB"/>
    <property type="match status" value="1"/>
</dbReference>
<comment type="subcellular location">
    <subcellularLocation>
        <location evidence="1">Nucleus</location>
    </subcellularLocation>
</comment>
<evidence type="ECO:0000256" key="11">
    <source>
        <dbReference type="ARBA" id="ARBA00023242"/>
    </source>
</evidence>
<dbReference type="GO" id="GO:0005634">
    <property type="term" value="C:nucleus"/>
    <property type="evidence" value="ECO:0007669"/>
    <property type="project" value="UniProtKB-SubCell"/>
</dbReference>
<dbReference type="GO" id="GO:0017025">
    <property type="term" value="F:TBP-class protein binding"/>
    <property type="evidence" value="ECO:0007669"/>
    <property type="project" value="InterPro"/>
</dbReference>
<accession>A0A803KDX2</accession>
<comment type="subunit">
    <text evidence="15">Component of TFIIIB complexes. Interacts with TBP and forms a ternary complex with TBp and target DNA sequences.</text>
</comment>
<comment type="function">
    <text evidence="14">General activator of RNA polymerase III transcription. Factor exclusively required for RNA polymerase III transcription of genes with promoter elements upstream of the initiation sites. Contributes to the regulation of gene expression; functions as activator in the absence of oxidative stress. Down-regulates expression of target genes in response to oxidative stress. Overexpression protects cells against apoptosis in response to oxidative stress.</text>
</comment>
<dbReference type="InterPro" id="IPR054078">
    <property type="entry name" value="BRF2-like_C"/>
</dbReference>
<keyword evidence="6" id="KW-0862">Zinc</keyword>
<evidence type="ECO:0000256" key="15">
    <source>
        <dbReference type="ARBA" id="ARBA00063780"/>
    </source>
</evidence>
<dbReference type="Pfam" id="PF08271">
    <property type="entry name" value="Zn_Ribbon_TF"/>
    <property type="match status" value="1"/>
</dbReference>
<evidence type="ECO:0000256" key="12">
    <source>
        <dbReference type="ARBA" id="ARBA00039848"/>
    </source>
</evidence>
<dbReference type="Ensembl" id="ENSXETT00000111259">
    <property type="protein sequence ID" value="ENSXETP00000118607"/>
    <property type="gene ID" value="ENSXETG00000034155"/>
</dbReference>
<dbReference type="InterPro" id="IPR036915">
    <property type="entry name" value="Cyclin-like_sf"/>
</dbReference>
<name>A0A803KDX2_XENTR</name>
<evidence type="ECO:0000256" key="13">
    <source>
        <dbReference type="ARBA" id="ARBA00042630"/>
    </source>
</evidence>
<keyword evidence="3" id="KW-0479">Metal-binding</keyword>
<evidence type="ECO:0000256" key="8">
    <source>
        <dbReference type="ARBA" id="ARBA00023097"/>
    </source>
</evidence>
<evidence type="ECO:0000259" key="18">
    <source>
        <dbReference type="PROSITE" id="PS51134"/>
    </source>
</evidence>
<dbReference type="PROSITE" id="PS51134">
    <property type="entry name" value="ZF_TFIIB"/>
    <property type="match status" value="1"/>
</dbReference>
<proteinExistence type="inferred from homology"/>
<evidence type="ECO:0000256" key="7">
    <source>
        <dbReference type="ARBA" id="ARBA00023015"/>
    </source>
</evidence>
<evidence type="ECO:0000256" key="10">
    <source>
        <dbReference type="ARBA" id="ARBA00023163"/>
    </source>
</evidence>
<evidence type="ECO:0000256" key="9">
    <source>
        <dbReference type="ARBA" id="ARBA00023159"/>
    </source>
</evidence>
<dbReference type="PANTHER" id="PTHR11618:SF5">
    <property type="entry name" value="TRANSCRIPTION FACTOR IIIB 50 KDA SUBUNIT"/>
    <property type="match status" value="1"/>
</dbReference>
<protein>
    <recommendedName>
        <fullName evidence="12">Transcription factor IIIB 50 kDa subunit</fullName>
    </recommendedName>
    <alternativeName>
        <fullName evidence="13">B-related factor 2</fullName>
    </alternativeName>
</protein>
<feature type="region of interest" description="Disordered" evidence="17">
    <location>
        <begin position="486"/>
        <end position="506"/>
    </location>
</feature>
<dbReference type="SUPFAM" id="SSF57783">
    <property type="entry name" value="Zinc beta-ribbon"/>
    <property type="match status" value="1"/>
</dbReference>
<keyword evidence="10" id="KW-0804">Transcription</keyword>
<dbReference type="PANTHER" id="PTHR11618">
    <property type="entry name" value="TRANSCRIPTION INITIATION FACTOR IIB-RELATED"/>
    <property type="match status" value="1"/>
</dbReference>
<evidence type="ECO:0000256" key="17">
    <source>
        <dbReference type="SAM" id="MobiDB-lite"/>
    </source>
</evidence>
<keyword evidence="5 16" id="KW-0863">Zinc-finger</keyword>
<keyword evidence="11" id="KW-0539">Nucleus</keyword>
<evidence type="ECO:0000313" key="19">
    <source>
        <dbReference type="Ensembl" id="ENSXETP00000118607"/>
    </source>
</evidence>
<dbReference type="GO" id="GO:0008270">
    <property type="term" value="F:zinc ion binding"/>
    <property type="evidence" value="ECO:0007669"/>
    <property type="project" value="UniProtKB-KW"/>
</dbReference>
<dbReference type="InterPro" id="IPR000812">
    <property type="entry name" value="TFIIB"/>
</dbReference>
<dbReference type="Pfam" id="PF21886">
    <property type="entry name" value="BRF2-like_C_cyclin_rpt"/>
    <property type="match status" value="1"/>
</dbReference>
<reference evidence="19" key="1">
    <citation type="journal article" date="2010" name="Science">
        <title>The genome of the Western clawed frog Xenopus tropicalis.</title>
        <authorList>
            <person name="Hellsten U."/>
            <person name="Harland R.M."/>
            <person name="Gilchrist M.J."/>
            <person name="Hendrix D."/>
            <person name="Jurka J."/>
            <person name="Kapitonov V."/>
            <person name="Ovcharenko I."/>
            <person name="Putnam N.H."/>
            <person name="Shu S."/>
            <person name="Taher L."/>
            <person name="Blitz I.L."/>
            <person name="Blumberg B."/>
            <person name="Dichmann D.S."/>
            <person name="Dubchak I."/>
            <person name="Amaya E."/>
            <person name="Detter J.C."/>
            <person name="Fletcher R."/>
            <person name="Gerhard D.S."/>
            <person name="Goodstein D."/>
            <person name="Graves T."/>
            <person name="Grigoriev I.V."/>
            <person name="Grimwood J."/>
            <person name="Kawashima T."/>
            <person name="Lindquist E."/>
            <person name="Lucas S.M."/>
            <person name="Mead P.E."/>
            <person name="Mitros T."/>
            <person name="Ogino H."/>
            <person name="Ohta Y."/>
            <person name="Poliakov A.V."/>
            <person name="Pollet N."/>
            <person name="Robert J."/>
            <person name="Salamov A."/>
            <person name="Sater A.K."/>
            <person name="Schmutz J."/>
            <person name="Terry A."/>
            <person name="Vize P.D."/>
            <person name="Warren W.C."/>
            <person name="Wells D."/>
            <person name="Wills A."/>
            <person name="Wilson R.K."/>
            <person name="Zimmerman L.B."/>
            <person name="Zorn A.M."/>
            <person name="Grainger R."/>
            <person name="Grammer T."/>
            <person name="Khokha M.K."/>
            <person name="Richardson P.M."/>
            <person name="Rokhsar D.S."/>
        </authorList>
    </citation>
    <scope>NUCLEOTIDE SEQUENCE [LARGE SCALE GENOMIC DNA]</scope>
    <source>
        <strain evidence="19">Nigerian</strain>
    </source>
</reference>
<organism evidence="19">
    <name type="scientific">Xenopus tropicalis</name>
    <name type="common">Western clawed frog</name>
    <name type="synonym">Silurana tropicalis</name>
    <dbReference type="NCBI Taxonomy" id="8364"/>
    <lineage>
        <taxon>Eukaryota</taxon>
        <taxon>Metazoa</taxon>
        <taxon>Chordata</taxon>
        <taxon>Craniata</taxon>
        <taxon>Vertebrata</taxon>
        <taxon>Euteleostomi</taxon>
        <taxon>Amphibia</taxon>
        <taxon>Batrachia</taxon>
        <taxon>Anura</taxon>
        <taxon>Pipoidea</taxon>
        <taxon>Pipidae</taxon>
        <taxon>Xenopodinae</taxon>
        <taxon>Xenopus</taxon>
        <taxon>Silurana</taxon>
    </lineage>
</organism>
<dbReference type="InParanoid" id="A0A803KDX2"/>
<evidence type="ECO:0000256" key="2">
    <source>
        <dbReference type="ARBA" id="ARBA00010857"/>
    </source>
</evidence>
<dbReference type="Gene3D" id="2.20.25.10">
    <property type="match status" value="1"/>
</dbReference>
<evidence type="ECO:0000256" key="1">
    <source>
        <dbReference type="ARBA" id="ARBA00004123"/>
    </source>
</evidence>
<keyword evidence="8" id="KW-0558">Oxidation</keyword>